<dbReference type="PANTHER" id="PTHR43828">
    <property type="entry name" value="ASPARAGINASE"/>
    <property type="match status" value="1"/>
</dbReference>
<dbReference type="Proteomes" id="UP000245956">
    <property type="component" value="Unassembled WGS sequence"/>
</dbReference>
<dbReference type="GO" id="GO:0000981">
    <property type="term" value="F:DNA-binding transcription factor activity, RNA polymerase II-specific"/>
    <property type="evidence" value="ECO:0007669"/>
    <property type="project" value="UniProtKB-ARBA"/>
</dbReference>
<name>A0A2U3E783_PURLI</name>
<evidence type="ECO:0000256" key="1">
    <source>
        <dbReference type="SAM" id="MobiDB-lite"/>
    </source>
</evidence>
<sequence length="668" mass="73446">MTRRVSGVSFVRQQKVSRIWGGELAGNAPRLAPRLCGLEHRSARHGRRMLRHMMRTPVSPVPAVKPTLPPVSGGSATQVVWHPRRPLRCGRAAACQPPWSGDLDVGQACPQDQSIARNNRLIPSAKPTPNGYPMGATKLATASRRAHHGPRERKQGGPANGLGDGGSITRDSALTLWPESNVVEITCVCVHYQTCQLSRPSTPWAGSKKKWRFWVRLGYQATRPVAKGPSTLCDCLPRLLNSILMDSLRSCGRNPSLQPATCKGSEQPPGTQGPVRYPPFEDVNDAAAREVAKYQIDVFGRIQQCCEHIPYNSTKKDFFEKTGRESIEAFTYEFCIPGQQLKYKVMWDYNIGLVRMTPFFKSLGYAKTKPSQMLDKNPGLRDISPSITGGYWMPFRCAKAVCATFCYEIAGALIPLFGPEFPMECIPATYPEFGEMIINQQLVAEATMEAEASRNAYRSKRFTTQNVPLMYVRHDHHRAVRSEEIHPYLRPAGSSAWTPIQRPNPGVRAVMRHELSSHHGSATPRTYPYSGPASIPPVGLRQDEALAQDPNFYWGLSYKARVDVPAPVSMPYDRERGYAGGSPLASRQNIAPLSSPPARDGAVATCTGREGNRAANGLVADYAAAATLVRLQTEEHELPQPTDGPAPVVSVAVPTYGWALRPGRANSC</sequence>
<dbReference type="EMBL" id="LCWV01000009">
    <property type="protein sequence ID" value="PWI70385.1"/>
    <property type="molecule type" value="Genomic_DNA"/>
</dbReference>
<gene>
    <name evidence="3" type="ORF">PCL_12784</name>
</gene>
<feature type="region of interest" description="Disordered" evidence="1">
    <location>
        <begin position="140"/>
        <end position="166"/>
    </location>
</feature>
<proteinExistence type="predicted"/>
<evidence type="ECO:0000313" key="3">
    <source>
        <dbReference type="EMBL" id="PWI70385.1"/>
    </source>
</evidence>
<dbReference type="GO" id="GO:0003677">
    <property type="term" value="F:DNA binding"/>
    <property type="evidence" value="ECO:0007669"/>
    <property type="project" value="InterPro"/>
</dbReference>
<evidence type="ECO:0000313" key="4">
    <source>
        <dbReference type="Proteomes" id="UP000245956"/>
    </source>
</evidence>
<dbReference type="InterPro" id="IPR036887">
    <property type="entry name" value="HTH_APSES_sf"/>
</dbReference>
<dbReference type="AlphaFoldDB" id="A0A2U3E783"/>
<reference evidence="3 4" key="1">
    <citation type="journal article" date="2016" name="Front. Microbiol.">
        <title>Genome and transcriptome sequences reveal the specific parasitism of the nematophagous Purpureocillium lilacinum 36-1.</title>
        <authorList>
            <person name="Xie J."/>
            <person name="Li S."/>
            <person name="Mo C."/>
            <person name="Xiao X."/>
            <person name="Peng D."/>
            <person name="Wang G."/>
            <person name="Xiao Y."/>
        </authorList>
    </citation>
    <scope>NUCLEOTIDE SEQUENCE [LARGE SCALE GENOMIC DNA]</scope>
    <source>
        <strain evidence="3 4">36-1</strain>
    </source>
</reference>
<feature type="domain" description="HTH APSES-type" evidence="2">
    <location>
        <begin position="316"/>
        <end position="428"/>
    </location>
</feature>
<dbReference type="Gene3D" id="3.10.260.10">
    <property type="entry name" value="Transcription regulator HTH, APSES-type DNA-binding domain"/>
    <property type="match status" value="1"/>
</dbReference>
<accession>A0A2U3E783</accession>
<organism evidence="3 4">
    <name type="scientific">Purpureocillium lilacinum</name>
    <name type="common">Paecilomyces lilacinus</name>
    <dbReference type="NCBI Taxonomy" id="33203"/>
    <lineage>
        <taxon>Eukaryota</taxon>
        <taxon>Fungi</taxon>
        <taxon>Dikarya</taxon>
        <taxon>Ascomycota</taxon>
        <taxon>Pezizomycotina</taxon>
        <taxon>Sordariomycetes</taxon>
        <taxon>Hypocreomycetidae</taxon>
        <taxon>Hypocreales</taxon>
        <taxon>Ophiocordycipitaceae</taxon>
        <taxon>Purpureocillium</taxon>
    </lineage>
</organism>
<dbReference type="InterPro" id="IPR003163">
    <property type="entry name" value="Tscrpt_reg_HTH_APSES-type"/>
</dbReference>
<dbReference type="PROSITE" id="PS51299">
    <property type="entry name" value="HTH_APSES"/>
    <property type="match status" value="1"/>
</dbReference>
<dbReference type="GO" id="GO:0030907">
    <property type="term" value="C:MBF transcription complex"/>
    <property type="evidence" value="ECO:0007669"/>
    <property type="project" value="TreeGrafter"/>
</dbReference>
<dbReference type="GO" id="GO:0033309">
    <property type="term" value="C:SBF transcription complex"/>
    <property type="evidence" value="ECO:0007669"/>
    <property type="project" value="TreeGrafter"/>
</dbReference>
<dbReference type="PANTHER" id="PTHR43828:SF5">
    <property type="entry name" value="TRANSCRIPTIONAL REPRESSOR XBP1"/>
    <property type="match status" value="1"/>
</dbReference>
<dbReference type="SUPFAM" id="SSF54616">
    <property type="entry name" value="DNA-binding domain of Mlu1-box binding protein MBP1"/>
    <property type="match status" value="1"/>
</dbReference>
<evidence type="ECO:0000259" key="2">
    <source>
        <dbReference type="PROSITE" id="PS51299"/>
    </source>
</evidence>
<protein>
    <submittedName>
        <fullName evidence="3">APSES transcription factor Xbp1</fullName>
    </submittedName>
</protein>
<comment type="caution">
    <text evidence="3">The sequence shown here is derived from an EMBL/GenBank/DDBJ whole genome shotgun (WGS) entry which is preliminary data.</text>
</comment>
<dbReference type="InterPro" id="IPR051642">
    <property type="entry name" value="SWI6-like"/>
</dbReference>